<dbReference type="EMBL" id="PVTL01000003">
    <property type="protein sequence ID" value="PRY68899.1"/>
    <property type="molecule type" value="Genomic_DNA"/>
</dbReference>
<keyword evidence="1" id="KW-0175">Coiled coil</keyword>
<dbReference type="AlphaFoldDB" id="A0A2T0VFC0"/>
<sequence length="83" mass="9582">MASAQPGAVERELREARIEIARLRVLAARADERLRETELLLAAEKAQNNRYIAQIVALRNTLSWKITLPIRTLRRGHLLITRR</sequence>
<accession>A0A2T0VFC0</accession>
<evidence type="ECO:0000256" key="1">
    <source>
        <dbReference type="SAM" id="Coils"/>
    </source>
</evidence>
<keyword evidence="3" id="KW-1185">Reference proteome</keyword>
<comment type="caution">
    <text evidence="2">The sequence shown here is derived from an EMBL/GenBank/DDBJ whole genome shotgun (WGS) entry which is preliminary data.</text>
</comment>
<reference evidence="2 3" key="1">
    <citation type="submission" date="2018-03" db="EMBL/GenBank/DDBJ databases">
        <title>Genomic Encyclopedia of Type Strains, Phase III (KMG-III): the genomes of soil and plant-associated and newly described type strains.</title>
        <authorList>
            <person name="Whitman W."/>
        </authorList>
    </citation>
    <scope>NUCLEOTIDE SEQUENCE [LARGE SCALE GENOMIC DNA]</scope>
    <source>
        <strain evidence="2 3">CGMCC 1.12484</strain>
    </source>
</reference>
<organism evidence="2 3">
    <name type="scientific">Glaciihabitans tibetensis</name>
    <dbReference type="NCBI Taxonomy" id="1266600"/>
    <lineage>
        <taxon>Bacteria</taxon>
        <taxon>Bacillati</taxon>
        <taxon>Actinomycetota</taxon>
        <taxon>Actinomycetes</taxon>
        <taxon>Micrococcales</taxon>
        <taxon>Microbacteriaceae</taxon>
        <taxon>Glaciihabitans</taxon>
    </lineage>
</organism>
<name>A0A2T0VFC0_9MICO</name>
<proteinExistence type="predicted"/>
<gene>
    <name evidence="2" type="ORF">B0I08_103104</name>
</gene>
<evidence type="ECO:0000313" key="2">
    <source>
        <dbReference type="EMBL" id="PRY68899.1"/>
    </source>
</evidence>
<feature type="coiled-coil region" evidence="1">
    <location>
        <begin position="13"/>
        <end position="47"/>
    </location>
</feature>
<protein>
    <submittedName>
        <fullName evidence="2">Uncharacterized protein</fullName>
    </submittedName>
</protein>
<dbReference type="RefSeq" id="WP_146134335.1">
    <property type="nucleotide sequence ID" value="NZ_PVTL01000003.1"/>
</dbReference>
<dbReference type="Proteomes" id="UP000237983">
    <property type="component" value="Unassembled WGS sequence"/>
</dbReference>
<evidence type="ECO:0000313" key="3">
    <source>
        <dbReference type="Proteomes" id="UP000237983"/>
    </source>
</evidence>